<dbReference type="EMBL" id="BGPR01002158">
    <property type="protein sequence ID" value="GBM68700.1"/>
    <property type="molecule type" value="Genomic_DNA"/>
</dbReference>
<dbReference type="Proteomes" id="UP000499080">
    <property type="component" value="Unassembled WGS sequence"/>
</dbReference>
<dbReference type="AlphaFoldDB" id="A0A4Y2HTP8"/>
<evidence type="ECO:0000313" key="2">
    <source>
        <dbReference type="EMBL" id="GBM68700.1"/>
    </source>
</evidence>
<accession>A0A4Y2HTP8</accession>
<feature type="region of interest" description="Disordered" evidence="1">
    <location>
        <begin position="38"/>
        <end position="60"/>
    </location>
</feature>
<protein>
    <submittedName>
        <fullName evidence="2">Uncharacterized protein</fullName>
    </submittedName>
</protein>
<name>A0A4Y2HTP8_ARAVE</name>
<proteinExistence type="predicted"/>
<organism evidence="2 3">
    <name type="scientific">Araneus ventricosus</name>
    <name type="common">Orbweaver spider</name>
    <name type="synonym">Epeira ventricosa</name>
    <dbReference type="NCBI Taxonomy" id="182803"/>
    <lineage>
        <taxon>Eukaryota</taxon>
        <taxon>Metazoa</taxon>
        <taxon>Ecdysozoa</taxon>
        <taxon>Arthropoda</taxon>
        <taxon>Chelicerata</taxon>
        <taxon>Arachnida</taxon>
        <taxon>Araneae</taxon>
        <taxon>Araneomorphae</taxon>
        <taxon>Entelegynae</taxon>
        <taxon>Araneoidea</taxon>
        <taxon>Araneidae</taxon>
        <taxon>Araneus</taxon>
    </lineage>
</organism>
<sequence length="124" mass="14193">MGRVLHENHLDLVALFWGERQLGRVPHRWVCWKNSKTGLNNSSKDDIQGVRKPSPNNKGKVDLTLEEHEKKSTQPNISLSSSGTCYEITDHVSPIHSFQHLTGGDHYFRHKNRLIRADGESLDR</sequence>
<gene>
    <name evidence="2" type="ORF">AVEN_170839_1</name>
</gene>
<comment type="caution">
    <text evidence="2">The sequence shown here is derived from an EMBL/GenBank/DDBJ whole genome shotgun (WGS) entry which is preliminary data.</text>
</comment>
<reference evidence="2 3" key="1">
    <citation type="journal article" date="2019" name="Sci. Rep.">
        <title>Orb-weaving spider Araneus ventricosus genome elucidates the spidroin gene catalogue.</title>
        <authorList>
            <person name="Kono N."/>
            <person name="Nakamura H."/>
            <person name="Ohtoshi R."/>
            <person name="Moran D.A.P."/>
            <person name="Shinohara A."/>
            <person name="Yoshida Y."/>
            <person name="Fujiwara M."/>
            <person name="Mori M."/>
            <person name="Tomita M."/>
            <person name="Arakawa K."/>
        </authorList>
    </citation>
    <scope>NUCLEOTIDE SEQUENCE [LARGE SCALE GENOMIC DNA]</scope>
</reference>
<evidence type="ECO:0000256" key="1">
    <source>
        <dbReference type="SAM" id="MobiDB-lite"/>
    </source>
</evidence>
<evidence type="ECO:0000313" key="3">
    <source>
        <dbReference type="Proteomes" id="UP000499080"/>
    </source>
</evidence>
<keyword evidence="3" id="KW-1185">Reference proteome</keyword>